<dbReference type="InterPro" id="IPR013783">
    <property type="entry name" value="Ig-like_fold"/>
</dbReference>
<reference evidence="4 5" key="1">
    <citation type="submission" date="2023-02" db="EMBL/GenBank/DDBJ databases">
        <title>LHISI_Scaffold_Assembly.</title>
        <authorList>
            <person name="Stuart O.P."/>
            <person name="Cleave R."/>
            <person name="Magrath M.J.L."/>
            <person name="Mikheyev A.S."/>
        </authorList>
    </citation>
    <scope>NUCLEOTIDE SEQUENCE [LARGE SCALE GENOMIC DNA]</scope>
    <source>
        <strain evidence="4">Daus_M_001</strain>
        <tissue evidence="4">Leg muscle</tissue>
    </source>
</reference>
<evidence type="ECO:0000256" key="3">
    <source>
        <dbReference type="PROSITE-ProRule" id="PRU00087"/>
    </source>
</evidence>
<dbReference type="PROSITE" id="PS50194">
    <property type="entry name" value="FILAMIN_REPEAT"/>
    <property type="match status" value="1"/>
</dbReference>
<comment type="similarity">
    <text evidence="1">Belongs to the filamin family.</text>
</comment>
<evidence type="ECO:0000256" key="1">
    <source>
        <dbReference type="ARBA" id="ARBA00009238"/>
    </source>
</evidence>
<dbReference type="Proteomes" id="UP001159363">
    <property type="component" value="Chromosome X"/>
</dbReference>
<name>A0ABQ9HM77_9NEOP</name>
<keyword evidence="5" id="KW-1185">Reference proteome</keyword>
<feature type="non-terminal residue" evidence="4">
    <location>
        <position position="191"/>
    </location>
</feature>
<evidence type="ECO:0000256" key="2">
    <source>
        <dbReference type="ARBA" id="ARBA00022737"/>
    </source>
</evidence>
<dbReference type="SUPFAM" id="SSF81296">
    <property type="entry name" value="E set domains"/>
    <property type="match status" value="2"/>
</dbReference>
<dbReference type="EMBL" id="JARBHB010000004">
    <property type="protein sequence ID" value="KAJ8885446.1"/>
    <property type="molecule type" value="Genomic_DNA"/>
</dbReference>
<dbReference type="InterPro" id="IPR044801">
    <property type="entry name" value="Filamin"/>
</dbReference>
<proteinExistence type="inferred from homology"/>
<dbReference type="PANTHER" id="PTHR38537:SF8">
    <property type="entry name" value="FILAMIN-A"/>
    <property type="match status" value="1"/>
</dbReference>
<dbReference type="PANTHER" id="PTHR38537">
    <property type="entry name" value="JITTERBUG, ISOFORM N"/>
    <property type="match status" value="1"/>
</dbReference>
<dbReference type="InterPro" id="IPR014756">
    <property type="entry name" value="Ig_E-set"/>
</dbReference>
<gene>
    <name evidence="4" type="ORF">PR048_011643</name>
</gene>
<evidence type="ECO:0000313" key="5">
    <source>
        <dbReference type="Proteomes" id="UP001159363"/>
    </source>
</evidence>
<dbReference type="Gene3D" id="2.60.40.10">
    <property type="entry name" value="Immunoglobulins"/>
    <property type="match status" value="1"/>
</dbReference>
<keyword evidence="2" id="KW-0677">Repeat</keyword>
<dbReference type="InterPro" id="IPR001298">
    <property type="entry name" value="Filamin/ABP280_rpt"/>
</dbReference>
<dbReference type="SMART" id="SM00557">
    <property type="entry name" value="IG_FLMN"/>
    <property type="match status" value="1"/>
</dbReference>
<organism evidence="4 5">
    <name type="scientific">Dryococelus australis</name>
    <dbReference type="NCBI Taxonomy" id="614101"/>
    <lineage>
        <taxon>Eukaryota</taxon>
        <taxon>Metazoa</taxon>
        <taxon>Ecdysozoa</taxon>
        <taxon>Arthropoda</taxon>
        <taxon>Hexapoda</taxon>
        <taxon>Insecta</taxon>
        <taxon>Pterygota</taxon>
        <taxon>Neoptera</taxon>
        <taxon>Polyneoptera</taxon>
        <taxon>Phasmatodea</taxon>
        <taxon>Verophasmatodea</taxon>
        <taxon>Anareolatae</taxon>
        <taxon>Phasmatidae</taxon>
        <taxon>Eurycanthinae</taxon>
        <taxon>Dryococelus</taxon>
    </lineage>
</organism>
<feature type="repeat" description="Filamin" evidence="3">
    <location>
        <begin position="93"/>
        <end position="143"/>
    </location>
</feature>
<evidence type="ECO:0000313" key="4">
    <source>
        <dbReference type="EMBL" id="KAJ8885446.1"/>
    </source>
</evidence>
<dbReference type="Pfam" id="PF00630">
    <property type="entry name" value="Filamin"/>
    <property type="match status" value="1"/>
</dbReference>
<accession>A0ABQ9HM77</accession>
<dbReference type="InterPro" id="IPR017868">
    <property type="entry name" value="Filamin/ABP280_repeat-like"/>
</dbReference>
<protein>
    <submittedName>
        <fullName evidence="4">Uncharacterized protein</fullName>
    </submittedName>
</protein>
<comment type="caution">
    <text evidence="4">The sequence shown here is derived from an EMBL/GenBank/DDBJ whole genome shotgun (WGS) entry which is preliminary data.</text>
</comment>
<sequence>MPGIAGTKRRCMELPVGDSLVAFWHAVVILGCVDRKHLNVGGGVRVHVLGSAEFDYIHHDAQGLDDLVWLTALYSYSQAEVLRSCRLGGEADGPDGHPRKVKIQDTGDGIYKATYIPDDCGRYKVYVKYGGKDVPQSPFQVQAVATGSADKCKITEGIQRTLVNGEEYCITVNTKNAGYGAVTCRIRSTSG</sequence>